<evidence type="ECO:0000313" key="3">
    <source>
        <dbReference type="Proteomes" id="UP000525652"/>
    </source>
</evidence>
<evidence type="ECO:0000313" key="2">
    <source>
        <dbReference type="EMBL" id="MBC2600331.1"/>
    </source>
</evidence>
<reference evidence="2 3" key="1">
    <citation type="submission" date="2020-07" db="EMBL/GenBank/DDBJ databases">
        <authorList>
            <person name="Feng X."/>
        </authorList>
    </citation>
    <scope>NUCLEOTIDE SEQUENCE [LARGE SCALE GENOMIC DNA]</scope>
    <source>
        <strain evidence="2 3">JCM14086</strain>
    </source>
</reference>
<feature type="chain" id="PRO_5031123421" evidence="1">
    <location>
        <begin position="25"/>
        <end position="280"/>
    </location>
</feature>
<organism evidence="2 3">
    <name type="scientific">Puniceicoccus vermicola</name>
    <dbReference type="NCBI Taxonomy" id="388746"/>
    <lineage>
        <taxon>Bacteria</taxon>
        <taxon>Pseudomonadati</taxon>
        <taxon>Verrucomicrobiota</taxon>
        <taxon>Opitutia</taxon>
        <taxon>Puniceicoccales</taxon>
        <taxon>Puniceicoccaceae</taxon>
        <taxon>Puniceicoccus</taxon>
    </lineage>
</organism>
<protein>
    <submittedName>
        <fullName evidence="2">PEP-CTERM sorting domain-containing protein</fullName>
    </submittedName>
</protein>
<accession>A0A7X1AUP1</accession>
<gene>
    <name evidence="2" type="ORF">H5P30_00890</name>
</gene>
<proteinExistence type="predicted"/>
<dbReference type="Proteomes" id="UP000525652">
    <property type="component" value="Unassembled WGS sequence"/>
</dbReference>
<feature type="signal peptide" evidence="1">
    <location>
        <begin position="1"/>
        <end position="24"/>
    </location>
</feature>
<name>A0A7X1AUP1_9BACT</name>
<sequence length="280" mass="29153">MKINKLAVTAGAVVVAASISQLSAQTTLIDDSFTSFNTSTWTGTSSGGASNPARVWNGSRYVVRTQVTSPNPSQYSFFTSNQTDINPFDSALEVSVSFDMISNPPLNDAESQFFAIIGEADTDSLGNYYPSTSNFDMGTGALVLSISQRTSDFLLKLVDYGGGNGSTIGEYEISAMPSNLTWGLDGTGGNKNWTIALSGATFTDTGLSDKGGSFSNYSEGTVSRLSLGAMNGAGGLGDWTSGTNIYFEGLNVTAAIPEPNAALAVGLLAAAGVAMRRRKN</sequence>
<dbReference type="NCBIfam" id="TIGR02595">
    <property type="entry name" value="PEP_CTERM"/>
    <property type="match status" value="1"/>
</dbReference>
<keyword evidence="3" id="KW-1185">Reference proteome</keyword>
<evidence type="ECO:0000256" key="1">
    <source>
        <dbReference type="SAM" id="SignalP"/>
    </source>
</evidence>
<comment type="caution">
    <text evidence="2">The sequence shown here is derived from an EMBL/GenBank/DDBJ whole genome shotgun (WGS) entry which is preliminary data.</text>
</comment>
<dbReference type="AlphaFoldDB" id="A0A7X1AUP1"/>
<keyword evidence="1" id="KW-0732">Signal</keyword>
<dbReference type="RefSeq" id="WP_185691081.1">
    <property type="nucleotide sequence ID" value="NZ_JACHVA010000014.1"/>
</dbReference>
<dbReference type="EMBL" id="JACHVA010000014">
    <property type="protein sequence ID" value="MBC2600331.1"/>
    <property type="molecule type" value="Genomic_DNA"/>
</dbReference>
<dbReference type="InterPro" id="IPR013424">
    <property type="entry name" value="Ice-binding_C"/>
</dbReference>